<organism evidence="1 2">
    <name type="scientific">Desulfuromonas soudanensis</name>
    <dbReference type="NCBI Taxonomy" id="1603606"/>
    <lineage>
        <taxon>Bacteria</taxon>
        <taxon>Pseudomonadati</taxon>
        <taxon>Thermodesulfobacteriota</taxon>
        <taxon>Desulfuromonadia</taxon>
        <taxon>Desulfuromonadales</taxon>
        <taxon>Desulfuromonadaceae</taxon>
        <taxon>Desulfuromonas</taxon>
    </lineage>
</organism>
<keyword evidence="2" id="KW-1185">Reference proteome</keyword>
<dbReference type="STRING" id="1603606.DSOUD_3208"/>
<name>A0A0M5IZQ7_9BACT</name>
<sequence>MNLDPAKIAILRAQPVASPVPGELRRQDQVFFVAADLPILPTLETIFDSTCQKPADLFCLAFDNEAAFFRAEELLRQIKKNFRGFVLGRFKMPPSGVLIERAYAAGLDLLEIPLQGGISKERLEALDYACTVFPLWSVIGTLPAASRFGEDVETLAERGIVPLLSLDGLSGSSAENTLIPVFKHLVRTWRQRKVALKPLHPLLSVATPLVEPVRRRGIVGLLDKVDDARLHAASDLRRLLRVREVEASFESAGL</sequence>
<dbReference type="KEGG" id="des:DSOUD_3208"/>
<dbReference type="OrthoDB" id="5394622at2"/>
<reference evidence="1 2" key="1">
    <citation type="submission" date="2015-07" db="EMBL/GenBank/DDBJ databases">
        <title>Isolation and Genomic Characterization of a Novel Halophilic Metal-Reducing Deltaproteobacterium from the Deep Subsurface.</title>
        <authorList>
            <person name="Badalamenti J.P."/>
            <person name="Summers Z.M."/>
            <person name="Gralnick J.A."/>
            <person name="Bond D.R."/>
        </authorList>
    </citation>
    <scope>NUCLEOTIDE SEQUENCE [LARGE SCALE GENOMIC DNA]</scope>
    <source>
        <strain evidence="1 2">WTL</strain>
    </source>
</reference>
<dbReference type="AlphaFoldDB" id="A0A0M5IZQ7"/>
<dbReference type="EMBL" id="CP010802">
    <property type="protein sequence ID" value="ALC17931.1"/>
    <property type="molecule type" value="Genomic_DNA"/>
</dbReference>
<gene>
    <name evidence="1" type="ORF">DSOUD_3208</name>
</gene>
<evidence type="ECO:0000313" key="1">
    <source>
        <dbReference type="EMBL" id="ALC17931.1"/>
    </source>
</evidence>
<accession>A0A0M5IZQ7</accession>
<dbReference type="PATRIC" id="fig|1603606.3.peg.3455"/>
<protein>
    <submittedName>
        <fullName evidence="1">Uncharacterized protein</fullName>
    </submittedName>
</protein>
<evidence type="ECO:0000313" key="2">
    <source>
        <dbReference type="Proteomes" id="UP000057158"/>
    </source>
</evidence>
<dbReference type="Proteomes" id="UP000057158">
    <property type="component" value="Chromosome"/>
</dbReference>
<proteinExistence type="predicted"/>
<dbReference type="RefSeq" id="WP_053551901.1">
    <property type="nucleotide sequence ID" value="NZ_CP010802.1"/>
</dbReference>